<keyword evidence="3" id="KW-0812">Transmembrane</keyword>
<keyword evidence="3" id="KW-1133">Transmembrane helix</keyword>
<feature type="region of interest" description="Disordered" evidence="2">
    <location>
        <begin position="1"/>
        <end position="69"/>
    </location>
</feature>
<organism evidence="4 5">
    <name type="scientific">Pichia kluyveri</name>
    <name type="common">Yeast</name>
    <dbReference type="NCBI Taxonomy" id="36015"/>
    <lineage>
        <taxon>Eukaryota</taxon>
        <taxon>Fungi</taxon>
        <taxon>Dikarya</taxon>
        <taxon>Ascomycota</taxon>
        <taxon>Saccharomycotina</taxon>
        <taxon>Pichiomycetes</taxon>
        <taxon>Pichiales</taxon>
        <taxon>Pichiaceae</taxon>
        <taxon>Pichia</taxon>
    </lineage>
</organism>
<dbReference type="Proteomes" id="UP001378960">
    <property type="component" value="Unassembled WGS sequence"/>
</dbReference>
<accession>A0AAV5R5B2</accession>
<keyword evidence="3" id="KW-0472">Membrane</keyword>
<evidence type="ECO:0000313" key="4">
    <source>
        <dbReference type="EMBL" id="GMM46182.1"/>
    </source>
</evidence>
<feature type="coiled-coil region" evidence="1">
    <location>
        <begin position="738"/>
        <end position="776"/>
    </location>
</feature>
<name>A0AAV5R5B2_PICKL</name>
<sequence length="936" mass="106832">MTVQAVNGSTSTNGQTANNSSNGSTTKNDQQNGQIPSSNGKLTPTQSQQQKEPLSQSQSQSPSPSQSQIQSQFLPPYPFLDTFSCVCILVVLPHWISFILVVLYVFMGYSEFLEAIYTFLLNIKLNKHSFISVSNITAPNSSFLFSSYPIYPVLFTRFSLLFIITQIISDSILMLLVYYWFPSIIPYILLLSKALMGSNLTSLKSRYIFDAFGSAILVVLLEYSILNTIRYFEIVRGESLLSLNSIFSSSEFILPLQHRLTPSTTKFILYHLSFHNIQQNSVLMFQLEYAFQFLHSTLSLYIIMHNLNPILRKLSIINSTYSFFESLTSSKAKSKEDSESSGSKFDPSSENDFSSIPLEISAMQQNSINKPKTQNVFEIPVEISSSKFPSLEMNDDLGGEDIVENNQQFIEEGANDDDENVELDSDLSSDTPLLVPTDTGTGVSSWYSLTYQMLNLRDISSPKYVVTANFDNFCKRLWLQFSFNNSFLNQNGNSSNSNISNNNNNNTNNNAANLNHPSNITEFQSTTSFANNLAQQPSVPPSSASSFSKQKSNGFHMNHVANKKLPNKLKSSSFERKNKLNISKYQQPLWTFLNAAKIMFSRLDYYSGDYYSQNAIVTTSYGVDDYIRNNDSSPQCFIWFTGETTLAFELHNISLEQLLIKVNGIIWEHVASCSFFGKELIIINGLSPLSQYDIDFVKITINGELVHLTTTTVSTIFENKTVTESSTSSPLATLQRSVVTTQEAIDREKARLKKLKNEWKKKSSQIKNEIDNLNNRSNLSDESRNYKKLDSLRQAIVKFDSDISTISRKSEETRILQIEVEEKYHEMRRKFENETRLFKKFDEECRNKLSMEEDKISTLLSEKNQLLVKKERIISKKLRIHHDVELINNEIESLKKMEISLRVERRKIKSIQREEKFKLLIKDIKNVEKQLRLNRA</sequence>
<evidence type="ECO:0000256" key="3">
    <source>
        <dbReference type="SAM" id="Phobius"/>
    </source>
</evidence>
<keyword evidence="5" id="KW-1185">Reference proteome</keyword>
<keyword evidence="1" id="KW-0175">Coiled coil</keyword>
<feature type="transmembrane region" description="Helical" evidence="3">
    <location>
        <begin position="143"/>
        <end position="164"/>
    </location>
</feature>
<evidence type="ECO:0000256" key="1">
    <source>
        <dbReference type="SAM" id="Coils"/>
    </source>
</evidence>
<feature type="compositionally biased region" description="Low complexity" evidence="2">
    <location>
        <begin position="46"/>
        <end position="69"/>
    </location>
</feature>
<dbReference type="AlphaFoldDB" id="A0AAV5R5B2"/>
<proteinExistence type="predicted"/>
<protein>
    <submittedName>
        <fullName evidence="4">Nnf2 protein</fullName>
    </submittedName>
</protein>
<comment type="caution">
    <text evidence="4">The sequence shown here is derived from an EMBL/GenBank/DDBJ whole genome shotgun (WGS) entry which is preliminary data.</text>
</comment>
<feature type="transmembrane region" description="Helical" evidence="3">
    <location>
        <begin position="176"/>
        <end position="195"/>
    </location>
</feature>
<evidence type="ECO:0000256" key="2">
    <source>
        <dbReference type="SAM" id="MobiDB-lite"/>
    </source>
</evidence>
<dbReference type="EMBL" id="BTGB01000003">
    <property type="protein sequence ID" value="GMM46182.1"/>
    <property type="molecule type" value="Genomic_DNA"/>
</dbReference>
<evidence type="ECO:0000313" key="5">
    <source>
        <dbReference type="Proteomes" id="UP001378960"/>
    </source>
</evidence>
<gene>
    <name evidence="4" type="ORF">DAPK24_027570</name>
</gene>
<reference evidence="4 5" key="1">
    <citation type="journal article" date="2023" name="Elife">
        <title>Identification of key yeast species and microbe-microbe interactions impacting larval growth of Drosophila in the wild.</title>
        <authorList>
            <person name="Mure A."/>
            <person name="Sugiura Y."/>
            <person name="Maeda R."/>
            <person name="Honda K."/>
            <person name="Sakurai N."/>
            <person name="Takahashi Y."/>
            <person name="Watada M."/>
            <person name="Katoh T."/>
            <person name="Gotoh A."/>
            <person name="Gotoh Y."/>
            <person name="Taniguchi I."/>
            <person name="Nakamura K."/>
            <person name="Hayashi T."/>
            <person name="Katayama T."/>
            <person name="Uemura T."/>
            <person name="Hattori Y."/>
        </authorList>
    </citation>
    <scope>NUCLEOTIDE SEQUENCE [LARGE SCALE GENOMIC DNA]</scope>
    <source>
        <strain evidence="4 5">PK-24</strain>
    </source>
</reference>
<feature type="region of interest" description="Disordered" evidence="2">
    <location>
        <begin position="494"/>
        <end position="518"/>
    </location>
</feature>
<feature type="transmembrane region" description="Helical" evidence="3">
    <location>
        <begin position="207"/>
        <end position="226"/>
    </location>
</feature>
<feature type="compositionally biased region" description="Polar residues" evidence="2">
    <location>
        <begin position="1"/>
        <end position="45"/>
    </location>
</feature>